<keyword evidence="4" id="KW-1185">Reference proteome</keyword>
<protein>
    <submittedName>
        <fullName evidence="3">SH3 domain-containing protein</fullName>
    </submittedName>
</protein>
<proteinExistence type="predicted"/>
<reference evidence="4" key="1">
    <citation type="journal article" date="2019" name="Int. J. Syst. Evol. Microbiol.">
        <title>The Global Catalogue of Microorganisms (GCM) 10K type strain sequencing project: providing services to taxonomists for standard genome sequencing and annotation.</title>
        <authorList>
            <consortium name="The Broad Institute Genomics Platform"/>
            <consortium name="The Broad Institute Genome Sequencing Center for Infectious Disease"/>
            <person name="Wu L."/>
            <person name="Ma J."/>
        </authorList>
    </citation>
    <scope>NUCLEOTIDE SEQUENCE [LARGE SCALE GENOMIC DNA]</scope>
    <source>
        <strain evidence="4">KCTC 52368</strain>
    </source>
</reference>
<dbReference type="Pfam" id="PF08239">
    <property type="entry name" value="SH3_3"/>
    <property type="match status" value="1"/>
</dbReference>
<evidence type="ECO:0000259" key="2">
    <source>
        <dbReference type="Pfam" id="PF08239"/>
    </source>
</evidence>
<dbReference type="InterPro" id="IPR003646">
    <property type="entry name" value="SH3-like_bac-type"/>
</dbReference>
<dbReference type="Gene3D" id="2.30.30.40">
    <property type="entry name" value="SH3 Domains"/>
    <property type="match status" value="1"/>
</dbReference>
<accession>A0ABW5MYX3</accession>
<comment type="caution">
    <text evidence="3">The sequence shown here is derived from an EMBL/GenBank/DDBJ whole genome shotgun (WGS) entry which is preliminary data.</text>
</comment>
<gene>
    <name evidence="3" type="ORF">ACFSQJ_15760</name>
</gene>
<feature type="domain" description="SH3b" evidence="2">
    <location>
        <begin position="46"/>
        <end position="105"/>
    </location>
</feature>
<evidence type="ECO:0000313" key="4">
    <source>
        <dbReference type="Proteomes" id="UP001597526"/>
    </source>
</evidence>
<evidence type="ECO:0000256" key="1">
    <source>
        <dbReference type="SAM" id="SignalP"/>
    </source>
</evidence>
<name>A0ABW5MYX3_9FLAO</name>
<dbReference type="EMBL" id="JBHULB010000078">
    <property type="protein sequence ID" value="MFD2588392.1"/>
    <property type="molecule type" value="Genomic_DNA"/>
</dbReference>
<dbReference type="Proteomes" id="UP001597526">
    <property type="component" value="Unassembled WGS sequence"/>
</dbReference>
<feature type="signal peptide" evidence="1">
    <location>
        <begin position="1"/>
        <end position="21"/>
    </location>
</feature>
<organism evidence="3 4">
    <name type="scientific">Croceitalea marina</name>
    <dbReference type="NCBI Taxonomy" id="1775166"/>
    <lineage>
        <taxon>Bacteria</taxon>
        <taxon>Pseudomonadati</taxon>
        <taxon>Bacteroidota</taxon>
        <taxon>Flavobacteriia</taxon>
        <taxon>Flavobacteriales</taxon>
        <taxon>Flavobacteriaceae</taxon>
        <taxon>Croceitalea</taxon>
    </lineage>
</organism>
<keyword evidence="1" id="KW-0732">Signal</keyword>
<sequence>MKAKQMLSILTLLAICLFTNAQEKLHCLDNNCGFEAGQIVYLFGDQVQLREAPSTESKVLKTLPIGMHMVVQEKHENSWRYKGMDHHFYKVDYKGTEGYVLGGLLALEKKTINSVVHLFGRAKMGDEDYLLIRSLQEDGSFEEKKTRLANTNFQLTQLGNKGLKDVQGILFVDYVADAHGVEGGGIYLFQQENTLHQVARVSQRADGSAYYFKEQLIFPEDTNGLDNKIRYKKEIGKNFDGISRWLEKSLETKEMVWTDTRLKLVQQ</sequence>
<evidence type="ECO:0000313" key="3">
    <source>
        <dbReference type="EMBL" id="MFD2588392.1"/>
    </source>
</evidence>
<feature type="chain" id="PRO_5046598006" evidence="1">
    <location>
        <begin position="22"/>
        <end position="267"/>
    </location>
</feature>
<dbReference type="RefSeq" id="WP_377767920.1">
    <property type="nucleotide sequence ID" value="NZ_JBHULB010000078.1"/>
</dbReference>